<reference evidence="1 2" key="1">
    <citation type="submission" date="2009-02" db="EMBL/GenBank/DDBJ databases">
        <title>Sequencing of the draft genome and assembly of Dethiobacter alkaliphilus AHT 1.</title>
        <authorList>
            <consortium name="US DOE Joint Genome Institute (JGI-PGF)"/>
            <person name="Lucas S."/>
            <person name="Copeland A."/>
            <person name="Lapidus A."/>
            <person name="Glavina del Rio T."/>
            <person name="Dalin E."/>
            <person name="Tice H."/>
            <person name="Bruce D."/>
            <person name="Goodwin L."/>
            <person name="Pitluck S."/>
            <person name="Larimer F."/>
            <person name="Land M.L."/>
            <person name="Hauser L."/>
            <person name="Muyzer G."/>
        </authorList>
    </citation>
    <scope>NUCLEOTIDE SEQUENCE [LARGE SCALE GENOMIC DNA]</scope>
    <source>
        <strain evidence="1 2">AHT 1</strain>
    </source>
</reference>
<keyword evidence="2" id="KW-1185">Reference proteome</keyword>
<dbReference type="Proteomes" id="UP000006443">
    <property type="component" value="Unassembled WGS sequence"/>
</dbReference>
<dbReference type="AlphaFoldDB" id="C0GK62"/>
<dbReference type="EMBL" id="ACJM01000021">
    <property type="protein sequence ID" value="EEG76245.1"/>
    <property type="molecule type" value="Genomic_DNA"/>
</dbReference>
<protein>
    <submittedName>
        <fullName evidence="1">Uncharacterized protein</fullName>
    </submittedName>
</protein>
<organism evidence="1 2">
    <name type="scientific">Dethiobacter alkaliphilus AHT 1</name>
    <dbReference type="NCBI Taxonomy" id="555088"/>
    <lineage>
        <taxon>Bacteria</taxon>
        <taxon>Bacillati</taxon>
        <taxon>Bacillota</taxon>
        <taxon>Dethiobacteria</taxon>
        <taxon>Dethiobacterales</taxon>
        <taxon>Dethiobacteraceae</taxon>
        <taxon>Dethiobacter</taxon>
    </lineage>
</organism>
<dbReference type="RefSeq" id="WP_008518694.1">
    <property type="nucleotide sequence ID" value="NZ_ACJM01000021.1"/>
</dbReference>
<gene>
    <name evidence="1" type="ORF">DealDRAFT_2871</name>
</gene>
<proteinExistence type="predicted"/>
<evidence type="ECO:0000313" key="2">
    <source>
        <dbReference type="Proteomes" id="UP000006443"/>
    </source>
</evidence>
<name>C0GK62_DETAL</name>
<sequence length="152" mass="16795">MDRHMIKSGSLAGAVSGLALAYLQWAAYLLNILPYHVYIAAAGIILPENLLFSVFGLIVGFVLHTAFFALVGLLLAYVVHHRLEKSVFWGIGFGPAALVLSTLTLAWLAPEQPLWAMTNTAIYFNIISYILYGAFLGYLYKRYMSLPVGRLP</sequence>
<comment type="caution">
    <text evidence="1">The sequence shown here is derived from an EMBL/GenBank/DDBJ whole genome shotgun (WGS) entry which is preliminary data.</text>
</comment>
<evidence type="ECO:0000313" key="1">
    <source>
        <dbReference type="EMBL" id="EEG76245.1"/>
    </source>
</evidence>
<accession>C0GK62</accession>